<gene>
    <name evidence="6" type="ORF">SAPINGB_P003484</name>
</gene>
<dbReference type="Pfam" id="PF01968">
    <property type="entry name" value="Hydantoinase_A"/>
    <property type="match status" value="1"/>
</dbReference>
<dbReference type="InterPro" id="IPR008040">
    <property type="entry name" value="Hydant_A_N"/>
</dbReference>
<sequence length="1323" mass="143007">MTSNLNNRVRISIDRGGTFTDVCAYIPGPEPRDIVLKLLSVDPANYKDAPVEGIRRILEQVTGKKIPRNELIDLEPVESIRMGTTVATNALLERKGDRVAFIVTKGFGDILQIGQQSRPSIFDLSVSKLSSLYEQVYEVDERVTLEGYSENPYLEKFDIENDENLVIGTSGEVVRILQRPDETKIKNLLQKIWDTGIRSLAITFMHSYIYPDHEEIVANIAREMGFDVSASSEIQPMIKLVSRANSATADAYLSPITKRYVQNFGKGFKGGLDAVGHKLLFMQSDGGLTSWSTFSGLKAILSGPAGGVIGYSRTSYEEDEKTPILGFDMGGTSTDVSRYNGALEHIFETTTAEVTIQSPQLDINTVAAGGGSILFWRKGLFAVGPESASAHPGPACYRKGGPLTVTDANLFLGRIVPEYFPHIFGPNEDEPLDPEIVKVKFAELTEKINKDRPGQQAMSPEEVAMGFLTVANEAMCRPIRTLTEGKGYTVASHHLASFGGAGGQHASAIAKILGIHRVIIHKYSSILSAYGMSLADVVHEVQRPESVVLSEESLPGLSSRLDEISKEAVGALVSQGFDEKNVVVERYLNLRYKGTETFIMVRDPAQDNSQSYAKSFIDKHKTEFGFSLEREILVGDIRVRGVGMTPMETGTTPGYDIKSKGSDYFPVDENASIGIKKLYFEGSGWVDAKVYPSDNLKRGQQIKGPAMIIDKTQTIVVDTSAVATVLTSHILLDLDNKKRRALNAEVIDPIQLSVFGHRFMSIAEQMGQTLQKTSISANIKERLDFSCAIFSPDGGLVANAPHIPVHLGSMSSAVEYQKNLWEGKLVDGDVLVANHPAHGGSHLPDITVITPVFQPGTKTIIFWAASRGHHSDIGGITAGSMPPYSKEIWEEGAMIPGFKVVKAGKFDEEGIVDLLYTQPSKYPGCSGSRSLSDSLSDLKAQIAANNKGISLLHDIIEEFGLEVVQFYMYGIQANAELAVRELLKGVAKKYGDGHVLRARDQLDDGTAIVLAIKINPEDGSAVFDFEGTGPQIYGNLNAPRAITQSAILYVLRSLISENIPLNQGCLTPITINVPEGSVLAPGPERATVGGNVETSQRITDVTLKAFEAMGASQGTCNNLTFGFGGETLPDGTTRPGFGYYETIAGGAGAGPWWNGQSGVQVHMTNTRATDPEILEKRYPCILHDFSLRKGSGGDGQFVGGEGVVRDIEFRIPVQVSILSERRAIAPFGIKGGLPALPGENLWKQLRAGSDKKNDYIVVSLGGKNTVHMNTGDHVVIKTPGGGGFGEPSLKSSRIAESENAASKFIPRASGSVSQRVAAGEASA</sequence>
<dbReference type="GO" id="GO:0006749">
    <property type="term" value="P:glutathione metabolic process"/>
    <property type="evidence" value="ECO:0007669"/>
    <property type="project" value="TreeGrafter"/>
</dbReference>
<evidence type="ECO:0000313" key="6">
    <source>
        <dbReference type="EMBL" id="VVT53261.1"/>
    </source>
</evidence>
<organism evidence="6 7">
    <name type="scientific">Magnusiomyces paraingens</name>
    <dbReference type="NCBI Taxonomy" id="2606893"/>
    <lineage>
        <taxon>Eukaryota</taxon>
        <taxon>Fungi</taxon>
        <taxon>Dikarya</taxon>
        <taxon>Ascomycota</taxon>
        <taxon>Saccharomycotina</taxon>
        <taxon>Dipodascomycetes</taxon>
        <taxon>Dipodascales</taxon>
        <taxon>Dipodascaceae</taxon>
        <taxon>Magnusiomyces</taxon>
    </lineage>
</organism>
<dbReference type="Pfam" id="PF02538">
    <property type="entry name" value="Hydantoinase_B"/>
    <property type="match status" value="1"/>
</dbReference>
<dbReference type="Pfam" id="PF19278">
    <property type="entry name" value="Hydant_A_C"/>
    <property type="match status" value="1"/>
</dbReference>
<dbReference type="InterPro" id="IPR002821">
    <property type="entry name" value="Hydantoinase_A"/>
</dbReference>
<dbReference type="GO" id="GO:0005829">
    <property type="term" value="C:cytosol"/>
    <property type="evidence" value="ECO:0007669"/>
    <property type="project" value="TreeGrafter"/>
</dbReference>
<dbReference type="Pfam" id="PF05378">
    <property type="entry name" value="Hydant_A_N"/>
    <property type="match status" value="1"/>
</dbReference>
<dbReference type="InterPro" id="IPR049517">
    <property type="entry name" value="ACX-like_C"/>
</dbReference>
<feature type="domain" description="Hydantoinase B/oxoprolinase" evidence="3">
    <location>
        <begin position="748"/>
        <end position="1287"/>
    </location>
</feature>
<dbReference type="GO" id="GO:0017168">
    <property type="term" value="F:5-oxoprolinase (ATP-hydrolyzing) activity"/>
    <property type="evidence" value="ECO:0007669"/>
    <property type="project" value="TreeGrafter"/>
</dbReference>
<proteinExistence type="inferred from homology"/>
<evidence type="ECO:0000259" key="3">
    <source>
        <dbReference type="Pfam" id="PF02538"/>
    </source>
</evidence>
<evidence type="ECO:0000313" key="7">
    <source>
        <dbReference type="Proteomes" id="UP000398389"/>
    </source>
</evidence>
<feature type="domain" description="Acetophenone carboxylase-like C-terminal" evidence="5">
    <location>
        <begin position="558"/>
        <end position="735"/>
    </location>
</feature>
<reference evidence="6 7" key="1">
    <citation type="submission" date="2019-09" db="EMBL/GenBank/DDBJ databases">
        <authorList>
            <person name="Brejova B."/>
        </authorList>
    </citation>
    <scope>NUCLEOTIDE SEQUENCE [LARGE SCALE GENOMIC DNA]</scope>
</reference>
<name>A0A5E8BQH0_9ASCO</name>
<dbReference type="Proteomes" id="UP000398389">
    <property type="component" value="Unassembled WGS sequence"/>
</dbReference>
<comment type="similarity">
    <text evidence="1">Belongs to the oxoprolinase family.</text>
</comment>
<dbReference type="EMBL" id="CABVLU010000003">
    <property type="protein sequence ID" value="VVT53261.1"/>
    <property type="molecule type" value="Genomic_DNA"/>
</dbReference>
<evidence type="ECO:0000259" key="4">
    <source>
        <dbReference type="Pfam" id="PF05378"/>
    </source>
</evidence>
<dbReference type="InterPro" id="IPR003692">
    <property type="entry name" value="Hydantoinase_B"/>
</dbReference>
<dbReference type="PANTHER" id="PTHR11365">
    <property type="entry name" value="5-OXOPROLINASE RELATED"/>
    <property type="match status" value="1"/>
</dbReference>
<dbReference type="PANTHER" id="PTHR11365:SF2">
    <property type="entry name" value="5-OXOPROLINASE"/>
    <property type="match status" value="1"/>
</dbReference>
<evidence type="ECO:0000259" key="5">
    <source>
        <dbReference type="Pfam" id="PF19278"/>
    </source>
</evidence>
<dbReference type="RefSeq" id="XP_031854093.1">
    <property type="nucleotide sequence ID" value="XM_031998202.1"/>
</dbReference>
<dbReference type="InterPro" id="IPR045079">
    <property type="entry name" value="Oxoprolinase-like"/>
</dbReference>
<keyword evidence="7" id="KW-1185">Reference proteome</keyword>
<accession>A0A5E8BQH0</accession>
<protein>
    <recommendedName>
        <fullName evidence="8">5-oxoprolinase</fullName>
    </recommendedName>
</protein>
<feature type="domain" description="Hydantoinase A/oxoprolinase" evidence="2">
    <location>
        <begin position="243"/>
        <end position="540"/>
    </location>
</feature>
<evidence type="ECO:0000256" key="1">
    <source>
        <dbReference type="ARBA" id="ARBA00010403"/>
    </source>
</evidence>
<dbReference type="OrthoDB" id="3643at2759"/>
<evidence type="ECO:0000259" key="2">
    <source>
        <dbReference type="Pfam" id="PF01968"/>
    </source>
</evidence>
<dbReference type="GeneID" id="43582302"/>
<evidence type="ECO:0008006" key="8">
    <source>
        <dbReference type="Google" id="ProtNLM"/>
    </source>
</evidence>
<feature type="domain" description="Hydantoinase/oxoprolinase N-terminal" evidence="4">
    <location>
        <begin position="10"/>
        <end position="225"/>
    </location>
</feature>